<proteinExistence type="predicted"/>
<dbReference type="SUPFAM" id="SSF89392">
    <property type="entry name" value="Prokaryotic lipoproteins and lipoprotein localization factors"/>
    <property type="match status" value="1"/>
</dbReference>
<reference evidence="1" key="1">
    <citation type="journal article" date="2014" name="Front. Microbiol.">
        <title>High frequency of phylogenetically diverse reductive dehalogenase-homologous genes in deep subseafloor sedimentary metagenomes.</title>
        <authorList>
            <person name="Kawai M."/>
            <person name="Futagami T."/>
            <person name="Toyoda A."/>
            <person name="Takaki Y."/>
            <person name="Nishi S."/>
            <person name="Hori S."/>
            <person name="Arai W."/>
            <person name="Tsubouchi T."/>
            <person name="Morono Y."/>
            <person name="Uchiyama I."/>
            <person name="Ito T."/>
            <person name="Fujiyama A."/>
            <person name="Inagaki F."/>
            <person name="Takami H."/>
        </authorList>
    </citation>
    <scope>NUCLEOTIDE SEQUENCE</scope>
    <source>
        <strain evidence="1">Expedition CK06-06</strain>
    </source>
</reference>
<evidence type="ECO:0008006" key="2">
    <source>
        <dbReference type="Google" id="ProtNLM"/>
    </source>
</evidence>
<dbReference type="Gene3D" id="2.50.20.10">
    <property type="entry name" value="Lipoprotein localisation LolA/LolB/LppX"/>
    <property type="match status" value="1"/>
</dbReference>
<dbReference type="InterPro" id="IPR029046">
    <property type="entry name" value="LolA/LolB/LppX"/>
</dbReference>
<protein>
    <recommendedName>
        <fullName evidence="2">Outer membrane lipoprotein carrier protein LolA</fullName>
    </recommendedName>
</protein>
<accession>X1RTC4</accession>
<dbReference type="EMBL" id="BARW01007038">
    <property type="protein sequence ID" value="GAI83962.1"/>
    <property type="molecule type" value="Genomic_DNA"/>
</dbReference>
<sequence length="237" mass="26993">MKSKITKLAAAAVIIVAVVLTVTILDRTATPTWAIDDTVKALNQFNGIYLSGVVGVPIEKIGRGEDLVLREGENMSVEYWMQANEERTRSENYRIEAGDGTVWSVYNSKTYKYDPMSNTVQVRSGRGIEMSIWPCGDYLSKVQEFMQDWQVMYGKDTVTGRDCAFITLSNPSQGQSWWVEIDLETNLPVRAKGWHNTRREGTPSMNFQRIIFFEKLPDEIFEFEIPEGATVIDKRQD</sequence>
<dbReference type="AlphaFoldDB" id="X1RTC4"/>
<gene>
    <name evidence="1" type="ORF">S12H4_14727</name>
</gene>
<name>X1RTC4_9ZZZZ</name>
<comment type="caution">
    <text evidence="1">The sequence shown here is derived from an EMBL/GenBank/DDBJ whole genome shotgun (WGS) entry which is preliminary data.</text>
</comment>
<evidence type="ECO:0000313" key="1">
    <source>
        <dbReference type="EMBL" id="GAI83962.1"/>
    </source>
</evidence>
<organism evidence="1">
    <name type="scientific">marine sediment metagenome</name>
    <dbReference type="NCBI Taxonomy" id="412755"/>
    <lineage>
        <taxon>unclassified sequences</taxon>
        <taxon>metagenomes</taxon>
        <taxon>ecological metagenomes</taxon>
    </lineage>
</organism>